<dbReference type="AlphaFoldDB" id="A0A8J3ZP69"/>
<evidence type="ECO:0000256" key="1">
    <source>
        <dbReference type="SAM" id="MobiDB-lite"/>
    </source>
</evidence>
<dbReference type="Proteomes" id="UP000635606">
    <property type="component" value="Unassembled WGS sequence"/>
</dbReference>
<evidence type="ECO:0000313" key="3">
    <source>
        <dbReference type="EMBL" id="GIJ67409.1"/>
    </source>
</evidence>
<feature type="transmembrane region" description="Helical" evidence="2">
    <location>
        <begin position="240"/>
        <end position="258"/>
    </location>
</feature>
<protein>
    <submittedName>
        <fullName evidence="3">Uncharacterized protein</fullName>
    </submittedName>
</protein>
<dbReference type="RefSeq" id="WP_203927368.1">
    <property type="nucleotide sequence ID" value="NZ_BOPH01000025.1"/>
</dbReference>
<reference evidence="3" key="1">
    <citation type="submission" date="2021-01" db="EMBL/GenBank/DDBJ databases">
        <title>Whole genome shotgun sequence of Virgisporangium ochraceum NBRC 16418.</title>
        <authorList>
            <person name="Komaki H."/>
            <person name="Tamura T."/>
        </authorList>
    </citation>
    <scope>NUCLEOTIDE SEQUENCE</scope>
    <source>
        <strain evidence="3">NBRC 16418</strain>
    </source>
</reference>
<keyword evidence="4" id="KW-1185">Reference proteome</keyword>
<accession>A0A8J3ZP69</accession>
<comment type="caution">
    <text evidence="3">The sequence shown here is derived from an EMBL/GenBank/DDBJ whole genome shotgun (WGS) entry which is preliminary data.</text>
</comment>
<keyword evidence="2" id="KW-0472">Membrane</keyword>
<feature type="transmembrane region" description="Helical" evidence="2">
    <location>
        <begin position="58"/>
        <end position="79"/>
    </location>
</feature>
<proteinExistence type="predicted"/>
<feature type="transmembrane region" description="Helical" evidence="2">
    <location>
        <begin position="181"/>
        <end position="206"/>
    </location>
</feature>
<feature type="transmembrane region" description="Helical" evidence="2">
    <location>
        <begin position="154"/>
        <end position="175"/>
    </location>
</feature>
<feature type="region of interest" description="Disordered" evidence="1">
    <location>
        <begin position="87"/>
        <end position="149"/>
    </location>
</feature>
<dbReference type="EMBL" id="BOPH01000025">
    <property type="protein sequence ID" value="GIJ67409.1"/>
    <property type="molecule type" value="Genomic_DNA"/>
</dbReference>
<gene>
    <name evidence="3" type="ORF">Voc01_023260</name>
</gene>
<sequence>MSGSARVKPLVASGPARPTAAAAGSARVTALVAAGFALVAGAGIGLAAIAGFGAAPGGVGAVLTLAVASGLGWAAAPLVRAAHAAARGTAPPTVGPAESATRADSVTRAERAGPAGSAEKPEGATGPATSTPDLAERAPAKVPRSHRRPSLASPVRTAVVAGAVVLLGLVCWLHPGEPGRVLFGLARATVGLVVYALPLVPLLALVPTGPRTPVAWVALWRDRKALALGLSAARLVRDAVLGRAAGLVLATVAVLHLLRGRPGLEDSAYQLAGGLLGIVTATPLSGLLSPAGAFGVLVAVVASVATVTAGRLYRPLGRYPALAVLVLLVLAPLGAGGVSNRVGYRHFLGADGDRVVVIAGLSPHHRHETYDAGVGLADLPGPLHPVLRKGFPVADRDDGARVAAALADPAKAATDGFPDGGLTLRTGECFSFVGGTSNFRYTVPCNGEHTGEVFYVGRLPFARDPGAEVRTAAARGACEKAYGGYLGAPYGTSYLPIEPPVVRRDEAAPHRRDLVACLFAALGPWPLKGTRTVATLQQPLDWSPGPGCAVEAGLRFTAAQPAQVCVAPGRAVTAAGTAPIVIDAEFQPVGRGAGSGRVGVACVGADAASGYYATVGGDGVLTLVKRQGSAQASLGAAGKARSSPSPQTAVTQVQLTCRPEGTGVQVVASAGKGREITLTDAQGITTISPRLVVESVEAPVTAAVTLFTARVV</sequence>
<evidence type="ECO:0000313" key="4">
    <source>
        <dbReference type="Proteomes" id="UP000635606"/>
    </source>
</evidence>
<feature type="transmembrane region" description="Helical" evidence="2">
    <location>
        <begin position="319"/>
        <end position="338"/>
    </location>
</feature>
<organism evidence="3 4">
    <name type="scientific">Virgisporangium ochraceum</name>
    <dbReference type="NCBI Taxonomy" id="65505"/>
    <lineage>
        <taxon>Bacteria</taxon>
        <taxon>Bacillati</taxon>
        <taxon>Actinomycetota</taxon>
        <taxon>Actinomycetes</taxon>
        <taxon>Micromonosporales</taxon>
        <taxon>Micromonosporaceae</taxon>
        <taxon>Virgisporangium</taxon>
    </lineage>
</organism>
<keyword evidence="2" id="KW-1133">Transmembrane helix</keyword>
<evidence type="ECO:0000256" key="2">
    <source>
        <dbReference type="SAM" id="Phobius"/>
    </source>
</evidence>
<feature type="transmembrane region" description="Helical" evidence="2">
    <location>
        <begin position="294"/>
        <end position="313"/>
    </location>
</feature>
<feature type="transmembrane region" description="Helical" evidence="2">
    <location>
        <begin position="28"/>
        <end position="52"/>
    </location>
</feature>
<keyword evidence="2" id="KW-0812">Transmembrane</keyword>
<name>A0A8J3ZP69_9ACTN</name>